<dbReference type="STRING" id="1123498.VR7878_02633"/>
<organism evidence="1 2">
    <name type="scientific">Vibrio ruber (strain DSM 16370 / JCM 11486 / BCRC 17186 / CECT 7878 / LMG 23124 / VR1)</name>
    <dbReference type="NCBI Taxonomy" id="1123498"/>
    <lineage>
        <taxon>Bacteria</taxon>
        <taxon>Pseudomonadati</taxon>
        <taxon>Pseudomonadota</taxon>
        <taxon>Gammaproteobacteria</taxon>
        <taxon>Vibrionales</taxon>
        <taxon>Vibrionaceae</taxon>
        <taxon>Vibrio</taxon>
    </lineage>
</organism>
<dbReference type="EMBL" id="FULE01000034">
    <property type="protein sequence ID" value="SJN58061.1"/>
    <property type="molecule type" value="Genomic_DNA"/>
</dbReference>
<evidence type="ECO:0008006" key="3">
    <source>
        <dbReference type="Google" id="ProtNLM"/>
    </source>
</evidence>
<dbReference type="Proteomes" id="UP000188276">
    <property type="component" value="Unassembled WGS sequence"/>
</dbReference>
<dbReference type="OrthoDB" id="580979at2"/>
<evidence type="ECO:0000313" key="2">
    <source>
        <dbReference type="Proteomes" id="UP000188276"/>
    </source>
</evidence>
<protein>
    <recommendedName>
        <fullName evidence="3">DGQHR domain protein</fullName>
    </recommendedName>
</protein>
<evidence type="ECO:0000313" key="1">
    <source>
        <dbReference type="EMBL" id="SJN58061.1"/>
    </source>
</evidence>
<accession>A0A1R4LN96</accession>
<sequence>MKKLEFPAIRLRQTASSEWIAYFSANVLDIEDFSGIPQKRNFDNAESIGFQRTVKEDRLSNLVNFYSDERNVIQNPLICATRNSPTHSEIQSKVSFRVAPEYKDNDSIQIGFIEVEYENFDSYPLLYCLNELKKQLIERLPDLEDLGIDQSLLEQLKSRYYSDDYDDKLIENNDYNSDDYNSGDVSLDDSYIKEFWQEVICRIRLLEADPKKDDRSEILGFSKDAVCSYLKPVVIVDGQHRLSGAIECAKKIANSEKFEDVRDLVEQGISPEDATKKVTRENARCLPISLLMSDDPAEHVFQFIVVNQKATPINKALLGTIVSTTLSDDELGKVTSRLKNSDIPLEDSRSVSMVTRRADSPFKDLVQTGIDKEKSGKLQWPVMKSLVSMFRDLKGGKYYSDEDKNDHIYNWRIDYLSESRIVSDEAGLRTLSTWQDNEIWYDVFRVFWSKVRDHFANVDDPEEPNYWGNTESNLFNKVYLNILAVDFFSFMNDKEYTLDSLDDLEEKIEKWLDGMSDNYFSRPLTLTVKKDTPALRKVWNKEWVNYRKTPKSRKSLPSVKALSKI</sequence>
<keyword evidence="2" id="KW-1185">Reference proteome</keyword>
<dbReference type="RefSeq" id="WP_077336576.1">
    <property type="nucleotide sequence ID" value="NZ_FULE01000034.1"/>
</dbReference>
<reference evidence="2" key="1">
    <citation type="submission" date="2017-02" db="EMBL/GenBank/DDBJ databases">
        <authorList>
            <person name="Rodrigo-Torres L."/>
            <person name="Arahal R.D."/>
            <person name="Lucena T."/>
        </authorList>
    </citation>
    <scope>NUCLEOTIDE SEQUENCE [LARGE SCALE GENOMIC DNA]</scope>
    <source>
        <strain evidence="2">CECT 7878</strain>
    </source>
</reference>
<gene>
    <name evidence="1" type="ORF">VR7878_02633</name>
</gene>
<name>A0A1R4LN96_VIBR1</name>
<dbReference type="AlphaFoldDB" id="A0A1R4LN96"/>
<proteinExistence type="predicted"/>